<reference evidence="2" key="1">
    <citation type="submission" date="2020-11" db="EMBL/GenBank/DDBJ databases">
        <title>Novosphingobium aureum sp. nov., a marine bacterium isolated from sediment of a salt flat.</title>
        <authorList>
            <person name="Yoo Y."/>
            <person name="Kim J.-J."/>
        </authorList>
    </citation>
    <scope>NUCLEOTIDE SEQUENCE</scope>
    <source>
        <strain evidence="2">YJ-S2-02</strain>
    </source>
</reference>
<dbReference type="SUPFAM" id="SSF51735">
    <property type="entry name" value="NAD(P)-binding Rossmann-fold domains"/>
    <property type="match status" value="1"/>
</dbReference>
<comment type="caution">
    <text evidence="2">The sequence shown here is derived from an EMBL/GenBank/DDBJ whole genome shotgun (WGS) entry which is preliminary data.</text>
</comment>
<dbReference type="PANTHER" id="PTHR43245">
    <property type="entry name" value="BIFUNCTIONAL POLYMYXIN RESISTANCE PROTEIN ARNA"/>
    <property type="match status" value="1"/>
</dbReference>
<dbReference type="Pfam" id="PF01370">
    <property type="entry name" value="Epimerase"/>
    <property type="match status" value="1"/>
</dbReference>
<dbReference type="Gene3D" id="3.40.50.720">
    <property type="entry name" value="NAD(P)-binding Rossmann-like Domain"/>
    <property type="match status" value="1"/>
</dbReference>
<evidence type="ECO:0000259" key="1">
    <source>
        <dbReference type="Pfam" id="PF01370"/>
    </source>
</evidence>
<accession>A0A931HBI8</accession>
<dbReference type="InterPro" id="IPR036291">
    <property type="entry name" value="NAD(P)-bd_dom_sf"/>
</dbReference>
<evidence type="ECO:0000313" key="2">
    <source>
        <dbReference type="EMBL" id="MBH0112980.1"/>
    </source>
</evidence>
<organism evidence="2 3">
    <name type="scientific">Novosphingobium aureum</name>
    <dbReference type="NCBI Taxonomy" id="2792964"/>
    <lineage>
        <taxon>Bacteria</taxon>
        <taxon>Pseudomonadati</taxon>
        <taxon>Pseudomonadota</taxon>
        <taxon>Alphaproteobacteria</taxon>
        <taxon>Sphingomonadales</taxon>
        <taxon>Sphingomonadaceae</taxon>
        <taxon>Novosphingobium</taxon>
    </lineage>
</organism>
<dbReference type="Proteomes" id="UP000617634">
    <property type="component" value="Unassembled WGS sequence"/>
</dbReference>
<dbReference type="AlphaFoldDB" id="A0A931HBI8"/>
<dbReference type="EMBL" id="JADZGI010000001">
    <property type="protein sequence ID" value="MBH0112980.1"/>
    <property type="molecule type" value="Genomic_DNA"/>
</dbReference>
<sequence length="347" mass="37784">MKVSPAPSHRAEIVGGNALAGKRVLVTGGAGFVGSHIVDQLLTHNVAAVTVIDNMVRGHPGNLASALATGRVTLVEGDVRDAGLVEARVRDADIVFHQAALRITHCAAEPALAFEVMGRASFTLFEACARHRVEKVVAASSASIYGLAGHFPIREDAAPYADRTLYGGLKLFNESMLRAFNEMHGLPYAALRYFNVYGPRMDIHGKYTEVLIRWMERIAQGLPPVIFGDGSQTMDFIDVRDVARANLAAVLAPVSDRVYNIASGNEVSLRTLAATLLAIMGREDLGIETREARAVNPVERRLADVTRAHEELDFRSAIPLERGLRDLVDWWRAQSEREGHAREACAS</sequence>
<dbReference type="RefSeq" id="WP_197162885.1">
    <property type="nucleotide sequence ID" value="NZ_JADZGI010000001.1"/>
</dbReference>
<evidence type="ECO:0000313" key="3">
    <source>
        <dbReference type="Proteomes" id="UP000617634"/>
    </source>
</evidence>
<gene>
    <name evidence="2" type="ORF">I5E68_08460</name>
</gene>
<dbReference type="InterPro" id="IPR050177">
    <property type="entry name" value="Lipid_A_modif_metabolic_enz"/>
</dbReference>
<keyword evidence="3" id="KW-1185">Reference proteome</keyword>
<dbReference type="InterPro" id="IPR001509">
    <property type="entry name" value="Epimerase_deHydtase"/>
</dbReference>
<name>A0A931HBI8_9SPHN</name>
<feature type="domain" description="NAD-dependent epimerase/dehydratase" evidence="1">
    <location>
        <begin position="24"/>
        <end position="262"/>
    </location>
</feature>
<proteinExistence type="predicted"/>
<protein>
    <submittedName>
        <fullName evidence="2">NAD-dependent epimerase/dehydratase family protein</fullName>
    </submittedName>
</protein>
<dbReference type="PANTHER" id="PTHR43245:SF13">
    <property type="entry name" value="UDP-D-APIOSE_UDP-D-XYLOSE SYNTHASE 2"/>
    <property type="match status" value="1"/>
</dbReference>